<proteinExistence type="predicted"/>
<dbReference type="OrthoDB" id="9760920at2"/>
<dbReference type="AlphaFoldDB" id="A0A1H4F3D4"/>
<feature type="transmembrane region" description="Helical" evidence="5">
    <location>
        <begin position="61"/>
        <end position="86"/>
    </location>
</feature>
<evidence type="ECO:0000313" key="8">
    <source>
        <dbReference type="Proteomes" id="UP000198703"/>
    </source>
</evidence>
<evidence type="ECO:0000259" key="6">
    <source>
        <dbReference type="PROSITE" id="PS50929"/>
    </source>
</evidence>
<dbReference type="InterPro" id="IPR011527">
    <property type="entry name" value="ABC1_TM_dom"/>
</dbReference>
<keyword evidence="8" id="KW-1185">Reference proteome</keyword>
<dbReference type="Gene3D" id="1.20.1560.10">
    <property type="entry name" value="ABC transporter type 1, transmembrane domain"/>
    <property type="match status" value="1"/>
</dbReference>
<gene>
    <name evidence="7" type="ORF">SAMN05444370_11820</name>
</gene>
<dbReference type="PROSITE" id="PS50929">
    <property type="entry name" value="ABC_TM1F"/>
    <property type="match status" value="1"/>
</dbReference>
<evidence type="ECO:0000256" key="3">
    <source>
        <dbReference type="ARBA" id="ARBA00022989"/>
    </source>
</evidence>
<comment type="subcellular location">
    <subcellularLocation>
        <location evidence="1">Cell membrane</location>
        <topology evidence="1">Multi-pass membrane protein</topology>
    </subcellularLocation>
</comment>
<organism evidence="7 8">
    <name type="scientific">Rubrimonas cliftonensis</name>
    <dbReference type="NCBI Taxonomy" id="89524"/>
    <lineage>
        <taxon>Bacteria</taxon>
        <taxon>Pseudomonadati</taxon>
        <taxon>Pseudomonadota</taxon>
        <taxon>Alphaproteobacteria</taxon>
        <taxon>Rhodobacterales</taxon>
        <taxon>Paracoccaceae</taxon>
        <taxon>Rubrimonas</taxon>
    </lineage>
</organism>
<evidence type="ECO:0000256" key="2">
    <source>
        <dbReference type="ARBA" id="ARBA00022692"/>
    </source>
</evidence>
<keyword evidence="4 5" id="KW-0472">Membrane</keyword>
<dbReference type="GO" id="GO:0005886">
    <property type="term" value="C:plasma membrane"/>
    <property type="evidence" value="ECO:0007669"/>
    <property type="project" value="UniProtKB-SubCell"/>
</dbReference>
<accession>A0A1H4F3D4</accession>
<evidence type="ECO:0000256" key="5">
    <source>
        <dbReference type="SAM" id="Phobius"/>
    </source>
</evidence>
<evidence type="ECO:0000313" key="7">
    <source>
        <dbReference type="EMBL" id="SEA91835.1"/>
    </source>
</evidence>
<dbReference type="Proteomes" id="UP000198703">
    <property type="component" value="Unassembled WGS sequence"/>
</dbReference>
<dbReference type="STRING" id="89524.SAMN05444370_11820"/>
<dbReference type="RefSeq" id="WP_093255686.1">
    <property type="nucleotide sequence ID" value="NZ_FNQM01000018.1"/>
</dbReference>
<keyword evidence="2 5" id="KW-0812">Transmembrane</keyword>
<keyword evidence="3 5" id="KW-1133">Transmembrane helix</keyword>
<feature type="domain" description="ABC transmembrane type-1" evidence="6">
    <location>
        <begin position="47"/>
        <end position="296"/>
    </location>
</feature>
<dbReference type="SUPFAM" id="SSF90123">
    <property type="entry name" value="ABC transporter transmembrane region"/>
    <property type="match status" value="1"/>
</dbReference>
<dbReference type="GO" id="GO:0005524">
    <property type="term" value="F:ATP binding"/>
    <property type="evidence" value="ECO:0007669"/>
    <property type="project" value="InterPro"/>
</dbReference>
<protein>
    <recommendedName>
        <fullName evidence="6">ABC transmembrane type-1 domain-containing protein</fullName>
    </recommendedName>
</protein>
<dbReference type="InterPro" id="IPR036640">
    <property type="entry name" value="ABC1_TM_sf"/>
</dbReference>
<sequence>MRRFDRGPLPESIYTLILRRSAAQQVAVILMALLIPPLSVLPLEVQRRIIDDAIPAGDLSLLGLLVLAFAAAMLAAAGVKFAIYYARGLIAAHVARYLRQRVLDAQLRRGEPERARAAGPVTAIVAEEAYPLGGFAAEAINVPLVEGGALLGVFGFMAATEPGLAAIGVGGLALQALMTPLIQQRINRMSARRVKAVRRAAQDIGAGAARGAGRLALGELRLAYRLRLRMNVFKATLKALLSATEKGALMLVLLVGGAMAVRGETTVGVLVAFISGMRQVSGPWDAVLAFYREYSDALVKYRLIREATAPELVLAPDVDPGPAVTLRLP</sequence>
<dbReference type="EMBL" id="FNQM01000018">
    <property type="protein sequence ID" value="SEA91835.1"/>
    <property type="molecule type" value="Genomic_DNA"/>
</dbReference>
<dbReference type="Pfam" id="PF00664">
    <property type="entry name" value="ABC_membrane"/>
    <property type="match status" value="1"/>
</dbReference>
<evidence type="ECO:0000256" key="1">
    <source>
        <dbReference type="ARBA" id="ARBA00004651"/>
    </source>
</evidence>
<name>A0A1H4F3D4_9RHOB</name>
<feature type="transmembrane region" description="Helical" evidence="5">
    <location>
        <begin position="21"/>
        <end position="41"/>
    </location>
</feature>
<reference evidence="7 8" key="1">
    <citation type="submission" date="2016-10" db="EMBL/GenBank/DDBJ databases">
        <authorList>
            <person name="de Groot N.N."/>
        </authorList>
    </citation>
    <scope>NUCLEOTIDE SEQUENCE [LARGE SCALE GENOMIC DNA]</scope>
    <source>
        <strain evidence="7 8">DSM 15345</strain>
    </source>
</reference>
<evidence type="ECO:0000256" key="4">
    <source>
        <dbReference type="ARBA" id="ARBA00023136"/>
    </source>
</evidence>
<dbReference type="GO" id="GO:0140359">
    <property type="term" value="F:ABC-type transporter activity"/>
    <property type="evidence" value="ECO:0007669"/>
    <property type="project" value="InterPro"/>
</dbReference>